<accession>A0A941F3R9</accession>
<reference evidence="2" key="2">
    <citation type="submission" date="2021-04" db="EMBL/GenBank/DDBJ databases">
        <authorList>
            <person name="Zhang T."/>
            <person name="Zhang Y."/>
            <person name="Lu D."/>
            <person name="Zuo D."/>
            <person name="Du Z."/>
        </authorList>
    </citation>
    <scope>NUCLEOTIDE SEQUENCE</scope>
    <source>
        <strain evidence="2">JR1</strain>
    </source>
</reference>
<dbReference type="RefSeq" id="WP_212189305.1">
    <property type="nucleotide sequence ID" value="NZ_JAGTAR010000009.1"/>
</dbReference>
<protein>
    <recommendedName>
        <fullName evidence="1">Guanylate kinase/L-type calcium channel beta subunit domain-containing protein</fullName>
    </recommendedName>
</protein>
<dbReference type="InterPro" id="IPR023214">
    <property type="entry name" value="HAD_sf"/>
</dbReference>
<dbReference type="InterPro" id="IPR036412">
    <property type="entry name" value="HAD-like_sf"/>
</dbReference>
<sequence length="293" mass="34684">MKKLTIAIDFDGTVCTYAQWPKIGQPQEYAKDVINKLYDEGHTIIINSLREGVYQHQAERWLEQHGINYHHFNENSPANIKKYYECRKIGADVYIDDRNINGLPKWIDIYAMIQNMCKPVIIGIVGESGSGKTMLAEHMEEKYGIKMIESRTTRPPRHEDEKGHTFVSDEEFDTYEQDDMLAFTKFGDYRYCCLKKDIEQINTYVIDEHGLKYLKQTFGSDYNIISLRIWRAEEARTKHADEERVKRDEGKFTMRRDEFDYSISNRYEMKEGVFSRANEILTEIFIRNPFYKL</sequence>
<gene>
    <name evidence="2" type="ORF">KDU71_07490</name>
</gene>
<dbReference type="Gene3D" id="3.30.63.10">
    <property type="entry name" value="Guanylate Kinase phosphate binding domain"/>
    <property type="match status" value="1"/>
</dbReference>
<comment type="caution">
    <text evidence="2">The sequence shown here is derived from an EMBL/GenBank/DDBJ whole genome shotgun (WGS) entry which is preliminary data.</text>
</comment>
<dbReference type="SUPFAM" id="SSF56784">
    <property type="entry name" value="HAD-like"/>
    <property type="match status" value="1"/>
</dbReference>
<proteinExistence type="predicted"/>
<keyword evidence="3" id="KW-1185">Reference proteome</keyword>
<organism evidence="2 3">
    <name type="scientific">Carboxylicivirga sediminis</name>
    <dbReference type="NCBI Taxonomy" id="2006564"/>
    <lineage>
        <taxon>Bacteria</taxon>
        <taxon>Pseudomonadati</taxon>
        <taxon>Bacteroidota</taxon>
        <taxon>Bacteroidia</taxon>
        <taxon>Marinilabiliales</taxon>
        <taxon>Marinilabiliaceae</taxon>
        <taxon>Carboxylicivirga</taxon>
    </lineage>
</organism>
<feature type="domain" description="Guanylate kinase/L-type calcium channel beta subunit" evidence="1">
    <location>
        <begin position="119"/>
        <end position="202"/>
    </location>
</feature>
<dbReference type="AlphaFoldDB" id="A0A941F3R9"/>
<dbReference type="EMBL" id="JAGTAR010000009">
    <property type="protein sequence ID" value="MBR8535399.1"/>
    <property type="molecule type" value="Genomic_DNA"/>
</dbReference>
<name>A0A941F3R9_9BACT</name>
<evidence type="ECO:0000259" key="1">
    <source>
        <dbReference type="Pfam" id="PF00625"/>
    </source>
</evidence>
<evidence type="ECO:0000313" key="3">
    <source>
        <dbReference type="Proteomes" id="UP000679220"/>
    </source>
</evidence>
<dbReference type="InterPro" id="IPR027417">
    <property type="entry name" value="P-loop_NTPase"/>
</dbReference>
<dbReference type="Proteomes" id="UP000679220">
    <property type="component" value="Unassembled WGS sequence"/>
</dbReference>
<reference evidence="2" key="1">
    <citation type="journal article" date="2018" name="Int. J. Syst. Evol. Microbiol.">
        <title>Carboxylicivirga sediminis sp. nov., isolated from coastal sediment.</title>
        <authorList>
            <person name="Wang F.Q."/>
            <person name="Ren L.H."/>
            <person name="Zou R.J."/>
            <person name="Sun Y.Z."/>
            <person name="Liu X.J."/>
            <person name="Jiang F."/>
            <person name="Liu L.J."/>
        </authorList>
    </citation>
    <scope>NUCLEOTIDE SEQUENCE</scope>
    <source>
        <strain evidence="2">JR1</strain>
    </source>
</reference>
<dbReference type="Pfam" id="PF00625">
    <property type="entry name" value="Guanylate_kin"/>
    <property type="match status" value="1"/>
</dbReference>
<dbReference type="SUPFAM" id="SSF52540">
    <property type="entry name" value="P-loop containing nucleoside triphosphate hydrolases"/>
    <property type="match status" value="1"/>
</dbReference>
<evidence type="ECO:0000313" key="2">
    <source>
        <dbReference type="EMBL" id="MBR8535399.1"/>
    </source>
</evidence>
<dbReference type="Gene3D" id="3.40.50.1000">
    <property type="entry name" value="HAD superfamily/HAD-like"/>
    <property type="match status" value="1"/>
</dbReference>
<dbReference type="InterPro" id="IPR008145">
    <property type="entry name" value="GK/Ca_channel_bsu"/>
</dbReference>
<dbReference type="Gene3D" id="3.40.50.300">
    <property type="entry name" value="P-loop containing nucleotide triphosphate hydrolases"/>
    <property type="match status" value="1"/>
</dbReference>